<proteinExistence type="predicted"/>
<dbReference type="AlphaFoldDB" id="R6TWN1"/>
<comment type="caution">
    <text evidence="1">The sequence shown here is derived from an EMBL/GenBank/DDBJ whole genome shotgun (WGS) entry which is preliminary data.</text>
</comment>
<evidence type="ECO:0000313" key="2">
    <source>
        <dbReference type="Proteomes" id="UP000017938"/>
    </source>
</evidence>
<reference evidence="1" key="1">
    <citation type="submission" date="2012-11" db="EMBL/GenBank/DDBJ databases">
        <title>Dependencies among metagenomic species, viruses, plasmids and units of genetic variation.</title>
        <authorList>
            <person name="Nielsen H.B."/>
            <person name="Almeida M."/>
            <person name="Juncker A.S."/>
            <person name="Rasmussen S."/>
            <person name="Li J."/>
            <person name="Sunagawa S."/>
            <person name="Plichta D."/>
            <person name="Gautier L."/>
            <person name="Le Chatelier E."/>
            <person name="Peletier E."/>
            <person name="Bonde I."/>
            <person name="Nielsen T."/>
            <person name="Manichanh C."/>
            <person name="Arumugam M."/>
            <person name="Batto J."/>
            <person name="Santos M.B.Q.D."/>
            <person name="Blom N."/>
            <person name="Borruel N."/>
            <person name="Burgdorf K.S."/>
            <person name="Boumezbeur F."/>
            <person name="Casellas F."/>
            <person name="Dore J."/>
            <person name="Guarner F."/>
            <person name="Hansen T."/>
            <person name="Hildebrand F."/>
            <person name="Kaas R.S."/>
            <person name="Kennedy S."/>
            <person name="Kristiansen K."/>
            <person name="Kultima J.R."/>
            <person name="Leonard P."/>
            <person name="Levenez F."/>
            <person name="Lund O."/>
            <person name="Moumen B."/>
            <person name="Le Paslier D."/>
            <person name="Pons N."/>
            <person name="Pedersen O."/>
            <person name="Prifti E."/>
            <person name="Qin J."/>
            <person name="Raes J."/>
            <person name="Tap J."/>
            <person name="Tims S."/>
            <person name="Ussery D.W."/>
            <person name="Yamada T."/>
            <person name="MetaHit consortium"/>
            <person name="Renault P."/>
            <person name="Sicheritz-Ponten T."/>
            <person name="Bork P."/>
            <person name="Wang J."/>
            <person name="Brunak S."/>
            <person name="Ehrlich S.D."/>
        </authorList>
    </citation>
    <scope>NUCLEOTIDE SEQUENCE [LARGE SCALE GENOMIC DNA]</scope>
</reference>
<evidence type="ECO:0000313" key="1">
    <source>
        <dbReference type="EMBL" id="CDC77863.1"/>
    </source>
</evidence>
<organism evidence="1 2">
    <name type="scientific">Candidatus Colimorpha enterica</name>
    <dbReference type="NCBI Taxonomy" id="3083063"/>
    <lineage>
        <taxon>Bacteria</taxon>
        <taxon>Pseudomonadati</taxon>
        <taxon>Bacteroidota</taxon>
        <taxon>Bacteroidia</taxon>
        <taxon>Bacteroidales</taxon>
        <taxon>Candidatus Colimorpha</taxon>
    </lineage>
</organism>
<protein>
    <submittedName>
        <fullName evidence="1">Uncharacterized protein</fullName>
    </submittedName>
</protein>
<name>R6TWN1_9BACT</name>
<gene>
    <name evidence="1" type="ORF">BN580_00523</name>
</gene>
<sequence>MIIGLFEVLPQGVLIPFGIFARITPDFAGFPFEFLMDAVNIDAVVVLEIHSLCASYREGAAVQAGESGVEGYCDCLTAGAFDHGCDDVALKKVGITEGIAGFTVGKAVFVKSDRRRGDGIEGQHTVAVVDVKQLGYGTHFVGGVVLAIAVDVIVQSVAAAFLSGRNKLTQVVVIAAGAVYNRAENTLTNHIGYHKLALTVTAVFKHHAVDSGLFIGSDESPAVVKAICSGNLDAGSDTLFHCRNRKIDVSLPAGSDDDRVDSGGKKLITVAC</sequence>
<dbReference type="Proteomes" id="UP000017938">
    <property type="component" value="Unassembled WGS sequence"/>
</dbReference>
<dbReference type="EMBL" id="CBFW010000451">
    <property type="protein sequence ID" value="CDC77863.1"/>
    <property type="molecule type" value="Genomic_DNA"/>
</dbReference>
<accession>R6TWN1</accession>